<keyword evidence="8" id="KW-1185">Reference proteome</keyword>
<feature type="domain" description="PPIase FKBP-type" evidence="6">
    <location>
        <begin position="136"/>
        <end position="242"/>
    </location>
</feature>
<dbReference type="InterPro" id="IPR028974">
    <property type="entry name" value="TSP_type-3_rpt"/>
</dbReference>
<sequence length="319" mass="35335">MGRRFIFFFIWITALIWSCGDDDNGGPELIVVPPRTLSEVFAEDNAAIVAFLQTHFYNYEEFENPPEGFDYRIRIDTIAGDNADKTSIFDMQDPQLQTQTITVRSEDFGLDDNEEVEHTLYYLEAETGVGENPTFVDSLYLRYQGTLLDGTIFDSNLGAPIWLDLQGTLTQSNPGTIRGFKNGLPKFRPGGMINVNEDGTFDVEGFGSGVLFMPSGLAYFRGTQPGSAYAPLIFTVELLVANTADHDRDGVPTFMEDLDNDENLINDNTDSDGFPNYLDNDDDGDEVATRDEIVINPDGSVTLPDTDGDGIPDYLDSDS</sequence>
<name>A0A967ARR5_9FLAO</name>
<organism evidence="7 8">
    <name type="scientific">Pelagihabitans pacificus</name>
    <dbReference type="NCBI Taxonomy" id="2696054"/>
    <lineage>
        <taxon>Bacteria</taxon>
        <taxon>Pseudomonadati</taxon>
        <taxon>Bacteroidota</taxon>
        <taxon>Flavobacteriia</taxon>
        <taxon>Flavobacteriales</taxon>
        <taxon>Flavobacteriaceae</taxon>
        <taxon>Pelagihabitans</taxon>
    </lineage>
</organism>
<dbReference type="EC" id="5.2.1.8" evidence="2 4"/>
<dbReference type="SUPFAM" id="SSF54534">
    <property type="entry name" value="FKBP-like"/>
    <property type="match status" value="1"/>
</dbReference>
<dbReference type="Proteomes" id="UP000707206">
    <property type="component" value="Unassembled WGS sequence"/>
</dbReference>
<dbReference type="SUPFAM" id="SSF103647">
    <property type="entry name" value="TSP type-3 repeat"/>
    <property type="match status" value="1"/>
</dbReference>
<dbReference type="InterPro" id="IPR046357">
    <property type="entry name" value="PPIase_dom_sf"/>
</dbReference>
<dbReference type="PROSITE" id="PS50059">
    <property type="entry name" value="FKBP_PPIASE"/>
    <property type="match status" value="1"/>
</dbReference>
<keyword evidence="4" id="KW-0413">Isomerase</keyword>
<gene>
    <name evidence="7" type="ORF">FK220_000080</name>
</gene>
<reference evidence="7" key="2">
    <citation type="submission" date="2020-03" db="EMBL/GenBank/DDBJ databases">
        <title>Flavobacteriaceae bacterium strain TP-CH-4, a member of the family Flavobacteriaceae isolated from a deep-sea seamount.</title>
        <authorList>
            <person name="Zhang D.-C."/>
        </authorList>
    </citation>
    <scope>NUCLEOTIDE SEQUENCE</scope>
    <source>
        <strain evidence="7">TP-CH-4</strain>
    </source>
</reference>
<keyword evidence="3 4" id="KW-0697">Rotamase</keyword>
<evidence type="ECO:0000256" key="1">
    <source>
        <dbReference type="ARBA" id="ARBA00000971"/>
    </source>
</evidence>
<evidence type="ECO:0000259" key="6">
    <source>
        <dbReference type="PROSITE" id="PS50059"/>
    </source>
</evidence>
<feature type="compositionally biased region" description="Acidic residues" evidence="5">
    <location>
        <begin position="306"/>
        <end position="319"/>
    </location>
</feature>
<evidence type="ECO:0000256" key="3">
    <source>
        <dbReference type="ARBA" id="ARBA00023110"/>
    </source>
</evidence>
<dbReference type="GO" id="GO:0005509">
    <property type="term" value="F:calcium ion binding"/>
    <property type="evidence" value="ECO:0007669"/>
    <property type="project" value="InterPro"/>
</dbReference>
<evidence type="ECO:0000256" key="5">
    <source>
        <dbReference type="SAM" id="MobiDB-lite"/>
    </source>
</evidence>
<dbReference type="Gene3D" id="3.10.50.40">
    <property type="match status" value="1"/>
</dbReference>
<dbReference type="EMBL" id="VIKU02000001">
    <property type="protein sequence ID" value="NHF57718.1"/>
    <property type="molecule type" value="Genomic_DNA"/>
</dbReference>
<comment type="caution">
    <text evidence="7">The sequence shown here is derived from an EMBL/GenBank/DDBJ whole genome shotgun (WGS) entry which is preliminary data.</text>
</comment>
<evidence type="ECO:0000256" key="2">
    <source>
        <dbReference type="ARBA" id="ARBA00013194"/>
    </source>
</evidence>
<protein>
    <recommendedName>
        <fullName evidence="2 4">peptidylprolyl isomerase</fullName>
        <ecNumber evidence="2 4">5.2.1.8</ecNumber>
    </recommendedName>
</protein>
<dbReference type="RefSeq" id="WP_152572253.1">
    <property type="nucleotide sequence ID" value="NZ_VIKU02000001.1"/>
</dbReference>
<accession>A0A967ARR5</accession>
<evidence type="ECO:0000313" key="8">
    <source>
        <dbReference type="Proteomes" id="UP000707206"/>
    </source>
</evidence>
<evidence type="ECO:0000313" key="7">
    <source>
        <dbReference type="EMBL" id="NHF57718.1"/>
    </source>
</evidence>
<feature type="region of interest" description="Disordered" evidence="5">
    <location>
        <begin position="260"/>
        <end position="319"/>
    </location>
</feature>
<dbReference type="AlphaFoldDB" id="A0A967ARR5"/>
<proteinExistence type="predicted"/>
<reference evidence="7" key="1">
    <citation type="submission" date="2019-07" db="EMBL/GenBank/DDBJ databases">
        <authorList>
            <person name="De-Chao Zhang Q."/>
        </authorList>
    </citation>
    <scope>NUCLEOTIDE SEQUENCE</scope>
    <source>
        <strain evidence="7">TP-CH-4</strain>
    </source>
</reference>
<dbReference type="InterPro" id="IPR001179">
    <property type="entry name" value="PPIase_FKBP_dom"/>
</dbReference>
<dbReference type="GO" id="GO:0003755">
    <property type="term" value="F:peptidyl-prolyl cis-trans isomerase activity"/>
    <property type="evidence" value="ECO:0007669"/>
    <property type="project" value="UniProtKB-KW"/>
</dbReference>
<comment type="catalytic activity">
    <reaction evidence="1 4">
        <text>[protein]-peptidylproline (omega=180) = [protein]-peptidylproline (omega=0)</text>
        <dbReference type="Rhea" id="RHEA:16237"/>
        <dbReference type="Rhea" id="RHEA-COMP:10747"/>
        <dbReference type="Rhea" id="RHEA-COMP:10748"/>
        <dbReference type="ChEBI" id="CHEBI:83833"/>
        <dbReference type="ChEBI" id="CHEBI:83834"/>
        <dbReference type="EC" id="5.2.1.8"/>
    </reaction>
</comment>
<evidence type="ECO:0000256" key="4">
    <source>
        <dbReference type="PROSITE-ProRule" id="PRU00277"/>
    </source>
</evidence>